<sequence>MSKRVVILDYGSGNLRSAQRAVERTGAEVAVTGDPHAALEADGLVVPGVGAFAACSEGLRAAGGDRVIGKRLAGGRPVLGICVGMQVLFDRGVEHGVASRGCAEWPGTVERLRAPIVPHMGWNTLRAPEGSRLFDGLGADERFYFVHSYGVLEWTLEPASPHIAPPLVTWSTHGTPFVAAVENGPLAATQFHPEKSGDAGARVLANWVGTL</sequence>
<evidence type="ECO:0000256" key="10">
    <source>
        <dbReference type="ARBA" id="ARBA00049534"/>
    </source>
</evidence>
<evidence type="ECO:0000256" key="6">
    <source>
        <dbReference type="ARBA" id="ARBA00023102"/>
    </source>
</evidence>
<evidence type="ECO:0000259" key="12">
    <source>
        <dbReference type="Pfam" id="PF00117"/>
    </source>
</evidence>
<keyword evidence="11" id="KW-0963">Cytoplasm</keyword>
<comment type="catalytic activity">
    <reaction evidence="9 11">
        <text>5-[(5-phospho-1-deoxy-D-ribulos-1-ylimino)methylamino]-1-(5-phospho-beta-D-ribosyl)imidazole-4-carboxamide + L-glutamine = D-erythro-1-(imidazol-4-yl)glycerol 3-phosphate + 5-amino-1-(5-phospho-beta-D-ribosyl)imidazole-4-carboxamide + L-glutamate + H(+)</text>
        <dbReference type="Rhea" id="RHEA:24793"/>
        <dbReference type="ChEBI" id="CHEBI:15378"/>
        <dbReference type="ChEBI" id="CHEBI:29985"/>
        <dbReference type="ChEBI" id="CHEBI:58278"/>
        <dbReference type="ChEBI" id="CHEBI:58359"/>
        <dbReference type="ChEBI" id="CHEBI:58475"/>
        <dbReference type="ChEBI" id="CHEBI:58525"/>
        <dbReference type="EC" id="4.3.2.10"/>
    </reaction>
</comment>
<organism evidence="13 14">
    <name type="scientific">Streptomonospora halophila</name>
    <dbReference type="NCBI Taxonomy" id="427369"/>
    <lineage>
        <taxon>Bacteria</taxon>
        <taxon>Bacillati</taxon>
        <taxon>Actinomycetota</taxon>
        <taxon>Actinomycetes</taxon>
        <taxon>Streptosporangiales</taxon>
        <taxon>Nocardiopsidaceae</taxon>
        <taxon>Streptomonospora</taxon>
    </lineage>
</organism>
<dbReference type="CDD" id="cd01748">
    <property type="entry name" value="GATase1_IGP_Synthase"/>
    <property type="match status" value="1"/>
</dbReference>
<keyword evidence="6 11" id="KW-0368">Histidine biosynthesis</keyword>
<keyword evidence="5 11" id="KW-0315">Glutamine amidotransferase</keyword>
<protein>
    <recommendedName>
        <fullName evidence="11">Imidazole glycerol phosphate synthase subunit HisH</fullName>
        <ecNumber evidence="11">4.3.2.10</ecNumber>
    </recommendedName>
    <alternativeName>
        <fullName evidence="11">IGP synthase glutaminase subunit</fullName>
        <ecNumber evidence="11">3.5.1.2</ecNumber>
    </alternativeName>
    <alternativeName>
        <fullName evidence="11">IGP synthase subunit HisH</fullName>
    </alternativeName>
    <alternativeName>
        <fullName evidence="11">ImGP synthase subunit HisH</fullName>
        <shortName evidence="11">IGPS subunit HisH</shortName>
    </alternativeName>
</protein>
<dbReference type="PROSITE" id="PS51273">
    <property type="entry name" value="GATASE_TYPE_1"/>
    <property type="match status" value="1"/>
</dbReference>
<dbReference type="EMBL" id="BAABIK010000016">
    <property type="protein sequence ID" value="GAA4945440.1"/>
    <property type="molecule type" value="Genomic_DNA"/>
</dbReference>
<evidence type="ECO:0000256" key="8">
    <source>
        <dbReference type="ARBA" id="ARBA00025299"/>
    </source>
</evidence>
<evidence type="ECO:0000313" key="13">
    <source>
        <dbReference type="EMBL" id="GAA4945440.1"/>
    </source>
</evidence>
<dbReference type="InterPro" id="IPR029062">
    <property type="entry name" value="Class_I_gatase-like"/>
</dbReference>
<comment type="catalytic activity">
    <reaction evidence="10 11">
        <text>L-glutamine + H2O = L-glutamate + NH4(+)</text>
        <dbReference type="Rhea" id="RHEA:15889"/>
        <dbReference type="ChEBI" id="CHEBI:15377"/>
        <dbReference type="ChEBI" id="CHEBI:28938"/>
        <dbReference type="ChEBI" id="CHEBI:29985"/>
        <dbReference type="ChEBI" id="CHEBI:58359"/>
        <dbReference type="EC" id="3.5.1.2"/>
    </reaction>
</comment>
<name>A0ABP9GJU6_9ACTN</name>
<reference evidence="14" key="1">
    <citation type="journal article" date="2019" name="Int. J. Syst. Evol. Microbiol.">
        <title>The Global Catalogue of Microorganisms (GCM) 10K type strain sequencing project: providing services to taxonomists for standard genome sequencing and annotation.</title>
        <authorList>
            <consortium name="The Broad Institute Genomics Platform"/>
            <consortium name="The Broad Institute Genome Sequencing Center for Infectious Disease"/>
            <person name="Wu L."/>
            <person name="Ma J."/>
        </authorList>
    </citation>
    <scope>NUCLEOTIDE SEQUENCE [LARGE SCALE GENOMIC DNA]</scope>
    <source>
        <strain evidence="14">JCM 18123</strain>
    </source>
</reference>
<dbReference type="RefSeq" id="WP_344145842.1">
    <property type="nucleotide sequence ID" value="NZ_BAABIK010000016.1"/>
</dbReference>
<dbReference type="PANTHER" id="PTHR42701:SF1">
    <property type="entry name" value="IMIDAZOLE GLYCEROL PHOSPHATE SYNTHASE SUBUNIT HISH"/>
    <property type="match status" value="1"/>
</dbReference>
<dbReference type="Gene3D" id="3.40.50.880">
    <property type="match status" value="1"/>
</dbReference>
<dbReference type="EC" id="3.5.1.2" evidence="11"/>
<evidence type="ECO:0000256" key="4">
    <source>
        <dbReference type="ARBA" id="ARBA00022801"/>
    </source>
</evidence>
<dbReference type="HAMAP" id="MF_00278">
    <property type="entry name" value="HisH"/>
    <property type="match status" value="1"/>
</dbReference>
<evidence type="ECO:0000256" key="7">
    <source>
        <dbReference type="ARBA" id="ARBA00023239"/>
    </source>
</evidence>
<keyword evidence="7 11" id="KW-0456">Lyase</keyword>
<proteinExistence type="inferred from homology"/>
<comment type="subunit">
    <text evidence="2 11">Heterodimer of HisH and HisF.</text>
</comment>
<evidence type="ECO:0000256" key="2">
    <source>
        <dbReference type="ARBA" id="ARBA00011152"/>
    </source>
</evidence>
<comment type="function">
    <text evidence="8 11">IGPS catalyzes the conversion of PRFAR and glutamine to IGP, AICAR and glutamate. The HisH subunit catalyzes the hydrolysis of glutamine to glutamate and ammonia as part of the synthesis of IGP and AICAR. The resulting ammonia molecule is channeled to the active site of HisF.</text>
</comment>
<dbReference type="Pfam" id="PF00117">
    <property type="entry name" value="GATase"/>
    <property type="match status" value="1"/>
</dbReference>
<gene>
    <name evidence="11 13" type="primary">hisH</name>
    <name evidence="13" type="ORF">GCM10023224_30900</name>
</gene>
<dbReference type="InterPro" id="IPR010139">
    <property type="entry name" value="Imidazole-glycPsynth_HisH"/>
</dbReference>
<evidence type="ECO:0000256" key="3">
    <source>
        <dbReference type="ARBA" id="ARBA00022605"/>
    </source>
</evidence>
<feature type="active site" evidence="11">
    <location>
        <position position="192"/>
    </location>
</feature>
<dbReference type="NCBIfam" id="TIGR01855">
    <property type="entry name" value="IMP_synth_hisH"/>
    <property type="match status" value="1"/>
</dbReference>
<comment type="pathway">
    <text evidence="1 11">Amino-acid biosynthesis; L-histidine biosynthesis; L-histidine from 5-phospho-alpha-D-ribose 1-diphosphate: step 5/9.</text>
</comment>
<feature type="active site" evidence="11">
    <location>
        <position position="194"/>
    </location>
</feature>
<dbReference type="InterPro" id="IPR017926">
    <property type="entry name" value="GATASE"/>
</dbReference>
<keyword evidence="3 11" id="KW-0028">Amino-acid biosynthesis</keyword>
<dbReference type="PIRSF" id="PIRSF000495">
    <property type="entry name" value="Amidotransf_hisH"/>
    <property type="match status" value="1"/>
</dbReference>
<evidence type="ECO:0000313" key="14">
    <source>
        <dbReference type="Proteomes" id="UP001499993"/>
    </source>
</evidence>
<dbReference type="EC" id="4.3.2.10" evidence="11"/>
<evidence type="ECO:0000256" key="1">
    <source>
        <dbReference type="ARBA" id="ARBA00005091"/>
    </source>
</evidence>
<dbReference type="PANTHER" id="PTHR42701">
    <property type="entry name" value="IMIDAZOLE GLYCEROL PHOSPHATE SYNTHASE SUBUNIT HISH"/>
    <property type="match status" value="1"/>
</dbReference>
<dbReference type="SUPFAM" id="SSF52317">
    <property type="entry name" value="Class I glutamine amidotransferase-like"/>
    <property type="match status" value="1"/>
</dbReference>
<keyword evidence="4 11" id="KW-0378">Hydrolase</keyword>
<feature type="active site" description="Nucleophile" evidence="11">
    <location>
        <position position="82"/>
    </location>
</feature>
<comment type="subcellular location">
    <subcellularLocation>
        <location evidence="11">Cytoplasm</location>
    </subcellularLocation>
</comment>
<keyword evidence="14" id="KW-1185">Reference proteome</keyword>
<evidence type="ECO:0000256" key="9">
    <source>
        <dbReference type="ARBA" id="ARBA00047838"/>
    </source>
</evidence>
<dbReference type="Proteomes" id="UP001499993">
    <property type="component" value="Unassembled WGS sequence"/>
</dbReference>
<evidence type="ECO:0000256" key="11">
    <source>
        <dbReference type="HAMAP-Rule" id="MF_00278"/>
    </source>
</evidence>
<comment type="caution">
    <text evidence="13">The sequence shown here is derived from an EMBL/GenBank/DDBJ whole genome shotgun (WGS) entry which is preliminary data.</text>
</comment>
<evidence type="ECO:0000256" key="5">
    <source>
        <dbReference type="ARBA" id="ARBA00022962"/>
    </source>
</evidence>
<feature type="domain" description="Glutamine amidotransferase" evidence="12">
    <location>
        <begin position="6"/>
        <end position="206"/>
    </location>
</feature>
<accession>A0ABP9GJU6</accession>